<feature type="signal peptide" evidence="1">
    <location>
        <begin position="1"/>
        <end position="26"/>
    </location>
</feature>
<evidence type="ECO:0000256" key="1">
    <source>
        <dbReference type="SAM" id="SignalP"/>
    </source>
</evidence>
<dbReference type="RefSeq" id="WP_014771129.1">
    <property type="nucleotide sequence ID" value="NC_018010.1"/>
</dbReference>
<dbReference type="HOGENOM" id="CLU_2858679_0_0_10"/>
<keyword evidence="3" id="KW-1185">Reference proteome</keyword>
<dbReference type="KEGG" id="bbd:Belba_0457"/>
<sequence>MKKIKVFTVVLLGVLGSLGAVSTSYAGCEGFIIGPSGELITYSKSLGDGSCMGCDLDCVITTQP</sequence>
<proteinExistence type="predicted"/>
<evidence type="ECO:0008006" key="4">
    <source>
        <dbReference type="Google" id="ProtNLM"/>
    </source>
</evidence>
<dbReference type="AlphaFoldDB" id="I3Z1J8"/>
<dbReference type="Proteomes" id="UP000006050">
    <property type="component" value="Chromosome"/>
</dbReference>
<evidence type="ECO:0000313" key="3">
    <source>
        <dbReference type="Proteomes" id="UP000006050"/>
    </source>
</evidence>
<feature type="chain" id="PRO_5003683162" description="Secreted protein" evidence="1">
    <location>
        <begin position="27"/>
        <end position="64"/>
    </location>
</feature>
<reference evidence="3" key="1">
    <citation type="submission" date="2012-06" db="EMBL/GenBank/DDBJ databases">
        <title>The complete genome of Belliella baltica DSM 15883.</title>
        <authorList>
            <person name="Lucas S."/>
            <person name="Copeland A."/>
            <person name="Lapidus A."/>
            <person name="Goodwin L."/>
            <person name="Pitluck S."/>
            <person name="Peters L."/>
            <person name="Mikhailova N."/>
            <person name="Davenport K."/>
            <person name="Kyrpides N."/>
            <person name="Mavromatis K."/>
            <person name="Pagani I."/>
            <person name="Ivanova N."/>
            <person name="Ovchinnikova G."/>
            <person name="Zeytun A."/>
            <person name="Detter J.C."/>
            <person name="Han C."/>
            <person name="Land M."/>
            <person name="Hauser L."/>
            <person name="Markowitz V."/>
            <person name="Cheng J.-F."/>
            <person name="Hugenholtz P."/>
            <person name="Woyke T."/>
            <person name="Wu D."/>
            <person name="Tindall B."/>
            <person name="Pomrenke H."/>
            <person name="Brambilla E."/>
            <person name="Klenk H.-P."/>
            <person name="Eisen J.A."/>
        </authorList>
    </citation>
    <scope>NUCLEOTIDE SEQUENCE [LARGE SCALE GENOMIC DNA]</scope>
    <source>
        <strain evidence="3">DSM 15883 / CIP 108006 / LMG 21964 / BA134</strain>
    </source>
</reference>
<accession>I3Z1J8</accession>
<evidence type="ECO:0000313" key="2">
    <source>
        <dbReference type="EMBL" id="AFL83116.1"/>
    </source>
</evidence>
<organism evidence="2 3">
    <name type="scientific">Belliella baltica (strain DSM 15883 / CIP 108006 / LMG 21964 / BA134)</name>
    <dbReference type="NCBI Taxonomy" id="866536"/>
    <lineage>
        <taxon>Bacteria</taxon>
        <taxon>Pseudomonadati</taxon>
        <taxon>Bacteroidota</taxon>
        <taxon>Cytophagia</taxon>
        <taxon>Cytophagales</taxon>
        <taxon>Cyclobacteriaceae</taxon>
        <taxon>Belliella</taxon>
    </lineage>
</organism>
<keyword evidence="1" id="KW-0732">Signal</keyword>
<dbReference type="STRING" id="866536.Belba_0457"/>
<name>I3Z1J8_BELBD</name>
<dbReference type="EMBL" id="CP003281">
    <property type="protein sequence ID" value="AFL83116.1"/>
    <property type="molecule type" value="Genomic_DNA"/>
</dbReference>
<protein>
    <recommendedName>
        <fullName evidence="4">Secreted protein</fullName>
    </recommendedName>
</protein>
<gene>
    <name evidence="2" type="ordered locus">Belba_0457</name>
</gene>